<accession>A0A6J5N9I8</accession>
<protein>
    <submittedName>
        <fullName evidence="1">Uncharacterized protein</fullName>
    </submittedName>
</protein>
<proteinExistence type="predicted"/>
<reference evidence="1" key="1">
    <citation type="submission" date="2020-04" db="EMBL/GenBank/DDBJ databases">
        <authorList>
            <person name="Chiriac C."/>
            <person name="Salcher M."/>
            <person name="Ghai R."/>
            <person name="Kavagutti S V."/>
        </authorList>
    </citation>
    <scope>NUCLEOTIDE SEQUENCE</scope>
</reference>
<gene>
    <name evidence="1" type="ORF">UFOVP606_3</name>
</gene>
<name>A0A6J5N9I8_9CAUD</name>
<organism evidence="1">
    <name type="scientific">uncultured Caudovirales phage</name>
    <dbReference type="NCBI Taxonomy" id="2100421"/>
    <lineage>
        <taxon>Viruses</taxon>
        <taxon>Duplodnaviria</taxon>
        <taxon>Heunggongvirae</taxon>
        <taxon>Uroviricota</taxon>
        <taxon>Caudoviricetes</taxon>
        <taxon>Peduoviridae</taxon>
        <taxon>Maltschvirus</taxon>
        <taxon>Maltschvirus maltsch</taxon>
    </lineage>
</organism>
<evidence type="ECO:0000313" key="1">
    <source>
        <dbReference type="EMBL" id="CAB4152289.1"/>
    </source>
</evidence>
<dbReference type="EMBL" id="LR796585">
    <property type="protein sequence ID" value="CAB4152289.1"/>
    <property type="molecule type" value="Genomic_DNA"/>
</dbReference>
<sequence length="143" mass="17564">MQRKLRESELKKHYQKHLGKMTHSFLQQSLDQAPEKVLEIYESFCNEWIKTVNKINKRYDGYVLAQESWRNIWERDGYRNIITKPLAPAEKSAIIRIIYIVEQKTQKQRDRRELFYKFLWVSMRLKLWLKGIFKRSENKKTLR</sequence>